<dbReference type="RefSeq" id="WP_155036450.1">
    <property type="nucleotide sequence ID" value="NZ_JAYMMG010000026.1"/>
</dbReference>
<comment type="caution">
    <text evidence="2">The sequence shown here is derived from an EMBL/GenBank/DDBJ whole genome shotgun (WGS) entry which is preliminary data.</text>
</comment>
<keyword evidence="3" id="KW-1185">Reference proteome</keyword>
<feature type="transmembrane region" description="Helical" evidence="1">
    <location>
        <begin position="308"/>
        <end position="325"/>
    </location>
</feature>
<dbReference type="Proteomes" id="UP000488936">
    <property type="component" value="Unassembled WGS sequence"/>
</dbReference>
<name>A0A7K1GNP8_9FLAO</name>
<keyword evidence="1" id="KW-0472">Membrane</keyword>
<evidence type="ECO:0008006" key="4">
    <source>
        <dbReference type="Google" id="ProtNLM"/>
    </source>
</evidence>
<evidence type="ECO:0000313" key="3">
    <source>
        <dbReference type="Proteomes" id="UP000488936"/>
    </source>
</evidence>
<proteinExistence type="predicted"/>
<dbReference type="OrthoDB" id="1111222at2"/>
<dbReference type="AlphaFoldDB" id="A0A7K1GNP8"/>
<keyword evidence="1" id="KW-1133">Transmembrane helix</keyword>
<reference evidence="2 3" key="1">
    <citation type="journal article" date="2006" name="Int. J. Syst. Evol. Microbiol.">
        <title>Myroides pelagicus sp. nov., isolated from seawater in Thailand.</title>
        <authorList>
            <person name="Yoon J."/>
            <person name="Maneerat S."/>
            <person name="Kawai F."/>
            <person name="Yokota A."/>
        </authorList>
    </citation>
    <scope>NUCLEOTIDE SEQUENCE [LARGE SCALE GENOMIC DNA]</scope>
    <source>
        <strain evidence="2 3">SM1T</strain>
    </source>
</reference>
<keyword evidence="1" id="KW-0812">Transmembrane</keyword>
<accession>A0A7K1GNP8</accession>
<gene>
    <name evidence="2" type="ORF">GJV77_11215</name>
</gene>
<organism evidence="2 3">
    <name type="scientific">Myroides pelagicus</name>
    <dbReference type="NCBI Taxonomy" id="270914"/>
    <lineage>
        <taxon>Bacteria</taxon>
        <taxon>Pseudomonadati</taxon>
        <taxon>Bacteroidota</taxon>
        <taxon>Flavobacteriia</taxon>
        <taxon>Flavobacteriales</taxon>
        <taxon>Flavobacteriaceae</taxon>
        <taxon>Myroides</taxon>
    </lineage>
</organism>
<dbReference type="EMBL" id="WMJY01000027">
    <property type="protein sequence ID" value="MTH30466.1"/>
    <property type="molecule type" value="Genomic_DNA"/>
</dbReference>
<evidence type="ECO:0000256" key="1">
    <source>
        <dbReference type="SAM" id="Phobius"/>
    </source>
</evidence>
<sequence length="438" mass="51607">MDNSLKKILLAFGLLIVVIFIFQKNKREPINWNESYSISDKNPYGLYILDQEIDYLFKNKNIEHTGPNLYDFISDYLDYSDEVKASQTEHAQEKDVSNEYESEYIQSWDYRNFKEDFLNKTSIISIQNQSYMDTYLLANIMEYVANGNTIVMFETLQDYYDEENFQLPIKANYYPNSSTKSISLTNNTITKQRFAIENLNNQYFTVSDSIVNKVRVLGYKYFDDGVKLPNLIEYKYGKGKLILGTDPIIFTNYNLLKSNNHLYIEGVLSYLPSENYTYFMTDKDYDNLYGEKDQPLLSFILKNEELRWAWYFCFITLGLFVLFTVKRKQRIIPIISPLTNTTIEFTKTVSSLYIQNKDYSDAMHKSIIYTLEKLRRLYWIDTSQLDDKFVESMHIKTNKNKEDIIAYVNFVNAFKNAKHPAGEGDLIRLNNLTDKIID</sequence>
<evidence type="ECO:0000313" key="2">
    <source>
        <dbReference type="EMBL" id="MTH30466.1"/>
    </source>
</evidence>
<protein>
    <recommendedName>
        <fullName evidence="4">DUF4350 domain-containing protein</fullName>
    </recommendedName>
</protein>